<dbReference type="Gene3D" id="3.90.640.10">
    <property type="entry name" value="Actin, Chain A, domain 4"/>
    <property type="match status" value="1"/>
</dbReference>
<dbReference type="InterPro" id="IPR013126">
    <property type="entry name" value="Hsp_70_fam"/>
</dbReference>
<dbReference type="Proteomes" id="UP000277580">
    <property type="component" value="Unassembled WGS sequence"/>
</dbReference>
<dbReference type="STRING" id="1392247.A0A3N4LAK7"/>
<dbReference type="GO" id="GO:0005524">
    <property type="term" value="F:ATP binding"/>
    <property type="evidence" value="ECO:0007669"/>
    <property type="project" value="UniProtKB-KW"/>
</dbReference>
<dbReference type="EMBL" id="ML119105">
    <property type="protein sequence ID" value="RPB17681.1"/>
    <property type="molecule type" value="Genomic_DNA"/>
</dbReference>
<evidence type="ECO:0000256" key="2">
    <source>
        <dbReference type="ARBA" id="ARBA00022840"/>
    </source>
</evidence>
<gene>
    <name evidence="3" type="ORF">P167DRAFT_515014</name>
</gene>
<dbReference type="PANTHER" id="PTHR14187">
    <property type="entry name" value="ALPHA KINASE/ELONGATION FACTOR 2 KINASE"/>
    <property type="match status" value="1"/>
</dbReference>
<evidence type="ECO:0000313" key="3">
    <source>
        <dbReference type="EMBL" id="RPB17681.1"/>
    </source>
</evidence>
<reference evidence="3 4" key="1">
    <citation type="journal article" date="2018" name="Nat. Ecol. Evol.">
        <title>Pezizomycetes genomes reveal the molecular basis of ectomycorrhizal truffle lifestyle.</title>
        <authorList>
            <person name="Murat C."/>
            <person name="Payen T."/>
            <person name="Noel B."/>
            <person name="Kuo A."/>
            <person name="Morin E."/>
            <person name="Chen J."/>
            <person name="Kohler A."/>
            <person name="Krizsan K."/>
            <person name="Balestrini R."/>
            <person name="Da Silva C."/>
            <person name="Montanini B."/>
            <person name="Hainaut M."/>
            <person name="Levati E."/>
            <person name="Barry K.W."/>
            <person name="Belfiori B."/>
            <person name="Cichocki N."/>
            <person name="Clum A."/>
            <person name="Dockter R.B."/>
            <person name="Fauchery L."/>
            <person name="Guy J."/>
            <person name="Iotti M."/>
            <person name="Le Tacon F."/>
            <person name="Lindquist E.A."/>
            <person name="Lipzen A."/>
            <person name="Malagnac F."/>
            <person name="Mello A."/>
            <person name="Molinier V."/>
            <person name="Miyauchi S."/>
            <person name="Poulain J."/>
            <person name="Riccioni C."/>
            <person name="Rubini A."/>
            <person name="Sitrit Y."/>
            <person name="Splivallo R."/>
            <person name="Traeger S."/>
            <person name="Wang M."/>
            <person name="Zifcakova L."/>
            <person name="Wipf D."/>
            <person name="Zambonelli A."/>
            <person name="Paolocci F."/>
            <person name="Nowrousian M."/>
            <person name="Ottonello S."/>
            <person name="Baldrian P."/>
            <person name="Spatafora J.W."/>
            <person name="Henrissat B."/>
            <person name="Nagy L.G."/>
            <person name="Aury J.M."/>
            <person name="Wincker P."/>
            <person name="Grigoriev I.V."/>
            <person name="Bonfante P."/>
            <person name="Martin F.M."/>
        </authorList>
    </citation>
    <scope>NUCLEOTIDE SEQUENCE [LARGE SCALE GENOMIC DNA]</scope>
    <source>
        <strain evidence="3 4">CCBAS932</strain>
    </source>
</reference>
<dbReference type="Pfam" id="PF00012">
    <property type="entry name" value="HSP70"/>
    <property type="match status" value="1"/>
</dbReference>
<accession>A0A3N4LAK7</accession>
<dbReference type="OrthoDB" id="2963168at2759"/>
<dbReference type="GO" id="GO:0140662">
    <property type="term" value="F:ATP-dependent protein folding chaperone"/>
    <property type="evidence" value="ECO:0007669"/>
    <property type="project" value="InterPro"/>
</dbReference>
<keyword evidence="2" id="KW-0067">ATP-binding</keyword>
<dbReference type="Gene3D" id="3.30.420.40">
    <property type="match status" value="2"/>
</dbReference>
<keyword evidence="1" id="KW-0547">Nucleotide-binding</keyword>
<proteinExistence type="predicted"/>
<dbReference type="PANTHER" id="PTHR14187:SF82">
    <property type="entry name" value="FAMILY CHAPERONE, PUTATIVE (AFU_ORTHOLOGUE AFUA_7G08575)-RELATED"/>
    <property type="match status" value="1"/>
</dbReference>
<protein>
    <submittedName>
        <fullName evidence="3">Actin-like ATPase domain-containing protein</fullName>
    </submittedName>
</protein>
<dbReference type="InParanoid" id="A0A3N4LAK7"/>
<keyword evidence="4" id="KW-1185">Reference proteome</keyword>
<dbReference type="CDD" id="cd10170">
    <property type="entry name" value="ASKHA_NBD_HSP70"/>
    <property type="match status" value="1"/>
</dbReference>
<organism evidence="3 4">
    <name type="scientific">Morchella conica CCBAS932</name>
    <dbReference type="NCBI Taxonomy" id="1392247"/>
    <lineage>
        <taxon>Eukaryota</taxon>
        <taxon>Fungi</taxon>
        <taxon>Dikarya</taxon>
        <taxon>Ascomycota</taxon>
        <taxon>Pezizomycotina</taxon>
        <taxon>Pezizomycetes</taxon>
        <taxon>Pezizales</taxon>
        <taxon>Morchellaceae</taxon>
        <taxon>Morchella</taxon>
    </lineage>
</organism>
<dbReference type="SUPFAM" id="SSF53067">
    <property type="entry name" value="Actin-like ATPase domain"/>
    <property type="match status" value="2"/>
</dbReference>
<evidence type="ECO:0000313" key="4">
    <source>
        <dbReference type="Proteomes" id="UP000277580"/>
    </source>
</evidence>
<name>A0A3N4LAK7_9PEZI</name>
<dbReference type="InterPro" id="IPR043129">
    <property type="entry name" value="ATPase_NBD"/>
</dbReference>
<sequence>MNAHSEPKIIVAVDFGTTFSGVAFAYTDEPDDKEVISAWPSGGNRTSDKVPTEVSYDDRAPGGYRWGFDIRPGQKRHQWFKLQLDPSQKLATKASSLARRYPSRTELPPGYSGDISQHVTNYLTALMKHTMGVLVKRYSQKFVDDTPIEYILTIPALWSDRARNLTFECAKKAGMTRISCISEPEAAAIYTLSAIQPNNLRLGDNFVVCDAGGGTVDLITYKVTQLDPLQVEESAVGDGGLCGSTYLNRRFEEYLENRIGAGVMAKIRPEAKASMIKEFDEFIKPNFSDLAQVDEYFVTTPGIEPTEANGIQDGFLIITRAEVRTIFEPVVSEVQELVLNQIRDVERVGGHIAAVLLVGGFGASDYLRKRLSACVDAEIMQPKNAWTAVVRGALKRGLEGPLISQRQARRHYGVRYWSKFREGVDPESSKFWSSFEGFYKCTNLMRWYLNKGDSVSETKAVTLNWSRTMGVNSNLTSEEVVIYCCDDDNAPSYKSWNTTEVCRLSADLSTIPRSKLTRRKSKTLGDPDQYQISYDLEMTMDSASISFVMLIDGIKYGSVQTEFV</sequence>
<dbReference type="AlphaFoldDB" id="A0A3N4LAK7"/>
<evidence type="ECO:0000256" key="1">
    <source>
        <dbReference type="ARBA" id="ARBA00022741"/>
    </source>
</evidence>